<dbReference type="AlphaFoldDB" id="A0A4Y3PHA4"/>
<accession>A0A4Y3PHA4</accession>
<dbReference type="Pfam" id="PF13646">
    <property type="entry name" value="HEAT_2"/>
    <property type="match status" value="1"/>
</dbReference>
<gene>
    <name evidence="2" type="ORF">BPA01_01780</name>
</gene>
<proteinExistence type="predicted"/>
<dbReference type="Proteomes" id="UP000316882">
    <property type="component" value="Unassembled WGS sequence"/>
</dbReference>
<dbReference type="InterPro" id="IPR011989">
    <property type="entry name" value="ARM-like"/>
</dbReference>
<sequence>MQTPLATAIVFVYTLSGITVLGLLALFALKLRNLSAEKQARMCEEKYRDYFVYLQAYGEEEERLKVPYGEVTQKEKQLIQKKLFELMERFTGVHRQKLIQLCEDMGLVAHDLERLRSGWKWTRVDAAYNLGVMRSGQAAPDLLVLLQKSGVNDPSLFIFARAIAKCARDAEDLRQMAEYVVRMKKNVHQLIVDMISDSQLDTTSFYTEWIRDKNPELVKIGLIGFAVHAQLELEPGLSRLALSADKEVRIKAVKLMCRDIRYLNDQTIKDFLNHKDWEIRALIVKAIGAMQLADYVPALKKAVGDANWWVRHHSARSLTQLQAKGFSALCDILREEGSNPKSEMAQQIIQEELEKAERSLGGEPSTEKLLDYNEKLHLYRKSCKKTISTVQAMEG</sequence>
<evidence type="ECO:0000313" key="3">
    <source>
        <dbReference type="Proteomes" id="UP000316882"/>
    </source>
</evidence>
<dbReference type="STRING" id="54914.AV540_16005"/>
<dbReference type="InterPro" id="IPR004155">
    <property type="entry name" value="PBS_lyase_HEAT"/>
</dbReference>
<keyword evidence="3" id="KW-1185">Reference proteome</keyword>
<dbReference type="SMART" id="SM00567">
    <property type="entry name" value="EZ_HEAT"/>
    <property type="match status" value="3"/>
</dbReference>
<evidence type="ECO:0000256" key="1">
    <source>
        <dbReference type="SAM" id="Phobius"/>
    </source>
</evidence>
<dbReference type="EMBL" id="BJMH01000001">
    <property type="protein sequence ID" value="GEB30598.1"/>
    <property type="molecule type" value="Genomic_DNA"/>
</dbReference>
<name>A0A4Y3PHA4_BREPA</name>
<dbReference type="InterPro" id="IPR016024">
    <property type="entry name" value="ARM-type_fold"/>
</dbReference>
<dbReference type="RefSeq" id="WP_122962881.1">
    <property type="nucleotide sequence ID" value="NZ_BJMH01000001.1"/>
</dbReference>
<keyword evidence="1" id="KW-0472">Membrane</keyword>
<comment type="caution">
    <text evidence="2">The sequence shown here is derived from an EMBL/GenBank/DDBJ whole genome shotgun (WGS) entry which is preliminary data.</text>
</comment>
<protein>
    <recommendedName>
        <fullName evidence="4">HEAT repeat domain-containing protein</fullName>
    </recommendedName>
</protein>
<keyword evidence="1" id="KW-1133">Transmembrane helix</keyword>
<dbReference type="SUPFAM" id="SSF48371">
    <property type="entry name" value="ARM repeat"/>
    <property type="match status" value="1"/>
</dbReference>
<evidence type="ECO:0008006" key="4">
    <source>
        <dbReference type="Google" id="ProtNLM"/>
    </source>
</evidence>
<evidence type="ECO:0000313" key="2">
    <source>
        <dbReference type="EMBL" id="GEB30598.1"/>
    </source>
</evidence>
<organism evidence="2 3">
    <name type="scientific">Brevibacillus parabrevis</name>
    <dbReference type="NCBI Taxonomy" id="54914"/>
    <lineage>
        <taxon>Bacteria</taxon>
        <taxon>Bacillati</taxon>
        <taxon>Bacillota</taxon>
        <taxon>Bacilli</taxon>
        <taxon>Bacillales</taxon>
        <taxon>Paenibacillaceae</taxon>
        <taxon>Brevibacillus</taxon>
    </lineage>
</organism>
<keyword evidence="1" id="KW-0812">Transmembrane</keyword>
<dbReference type="Gene3D" id="1.25.10.10">
    <property type="entry name" value="Leucine-rich Repeat Variant"/>
    <property type="match status" value="1"/>
</dbReference>
<reference evidence="2 3" key="1">
    <citation type="submission" date="2019-06" db="EMBL/GenBank/DDBJ databases">
        <title>Whole genome shotgun sequence of Brevibacillus parabrevis NBRC 12334.</title>
        <authorList>
            <person name="Hosoyama A."/>
            <person name="Uohara A."/>
            <person name="Ohji S."/>
            <person name="Ichikawa N."/>
        </authorList>
    </citation>
    <scope>NUCLEOTIDE SEQUENCE [LARGE SCALE GENOMIC DNA]</scope>
    <source>
        <strain evidence="2 3">NBRC 12334</strain>
    </source>
</reference>
<feature type="transmembrane region" description="Helical" evidence="1">
    <location>
        <begin position="6"/>
        <end position="29"/>
    </location>
</feature>